<keyword evidence="2" id="KW-0479">Metal-binding</keyword>
<dbReference type="SUPFAM" id="SSF109854">
    <property type="entry name" value="DinB/YfiT-like putative metalloenzymes"/>
    <property type="match status" value="1"/>
</dbReference>
<accession>A0ABT4QH89</accession>
<evidence type="ECO:0000313" key="4">
    <source>
        <dbReference type="Proteomes" id="UP001527882"/>
    </source>
</evidence>
<dbReference type="Proteomes" id="UP001527882">
    <property type="component" value="Unassembled WGS sequence"/>
</dbReference>
<reference evidence="3 4" key="1">
    <citation type="submission" date="2022-12" db="EMBL/GenBank/DDBJ databases">
        <title>Draft genome sequence of Paenibacillus sp. dW9.</title>
        <authorList>
            <person name="Choi E.-W."/>
            <person name="Kim D.-U."/>
        </authorList>
    </citation>
    <scope>NUCLEOTIDE SEQUENCE [LARGE SCALE GENOMIC DNA]</scope>
    <source>
        <strain evidence="4">dW9</strain>
    </source>
</reference>
<organism evidence="3 4">
    <name type="scientific">Paenibacillus gyeongsangnamensis</name>
    <dbReference type="NCBI Taxonomy" id="3388067"/>
    <lineage>
        <taxon>Bacteria</taxon>
        <taxon>Bacillati</taxon>
        <taxon>Bacillota</taxon>
        <taxon>Bacilli</taxon>
        <taxon>Bacillales</taxon>
        <taxon>Paenibacillaceae</taxon>
        <taxon>Paenibacillus</taxon>
    </lineage>
</organism>
<evidence type="ECO:0000256" key="1">
    <source>
        <dbReference type="ARBA" id="ARBA00008635"/>
    </source>
</evidence>
<keyword evidence="4" id="KW-1185">Reference proteome</keyword>
<dbReference type="EMBL" id="JAQAGZ010000022">
    <property type="protein sequence ID" value="MCZ8516234.1"/>
    <property type="molecule type" value="Genomic_DNA"/>
</dbReference>
<name>A0ABT4QH89_9BACL</name>
<dbReference type="InterPro" id="IPR034660">
    <property type="entry name" value="DinB/YfiT-like"/>
</dbReference>
<dbReference type="InterPro" id="IPR007837">
    <property type="entry name" value="DinB"/>
</dbReference>
<gene>
    <name evidence="3" type="ORF">O9H85_28335</name>
</gene>
<proteinExistence type="inferred from homology"/>
<comment type="similarity">
    <text evidence="1">Belongs to the DinB family.</text>
</comment>
<sequence length="168" mass="18889">MFTTVQSFVSSWRHESAATQRVLDALTDASFEQRIAPNHRSLGQLAWHIAVTIHEMVSRTGLVFPGPEGDEHTPAPASAAAIAAVYRKSSEELLKAIQEQWSDETLARTTNMYGEVWPNGLTLHILIQHEVHHRGQMTVLMRQAGLRVPDIYGPTREDWLERGMQPLV</sequence>
<dbReference type="Gene3D" id="1.20.120.450">
    <property type="entry name" value="dinb family like domain"/>
    <property type="match status" value="1"/>
</dbReference>
<evidence type="ECO:0000256" key="2">
    <source>
        <dbReference type="ARBA" id="ARBA00022723"/>
    </source>
</evidence>
<protein>
    <submittedName>
        <fullName evidence="3">DinB family protein</fullName>
    </submittedName>
</protein>
<evidence type="ECO:0000313" key="3">
    <source>
        <dbReference type="EMBL" id="MCZ8516234.1"/>
    </source>
</evidence>
<dbReference type="Pfam" id="PF05163">
    <property type="entry name" value="DinB"/>
    <property type="match status" value="1"/>
</dbReference>
<comment type="caution">
    <text evidence="3">The sequence shown here is derived from an EMBL/GenBank/DDBJ whole genome shotgun (WGS) entry which is preliminary data.</text>
</comment>
<dbReference type="RefSeq" id="WP_269884767.1">
    <property type="nucleotide sequence ID" value="NZ_JAQAGZ010000022.1"/>
</dbReference>